<feature type="domain" description="NB-ARC" evidence="1">
    <location>
        <begin position="178"/>
        <end position="297"/>
    </location>
</feature>
<sequence length="373" mass="43079">MYSKGENCKSILLDIENAVREHTQRVESIFHTMRRDDNQVIVHSRKSFRKMVSDFSVRIRQSFLQEMQKWFLIFCEDSSQSAVSVEEVKLEDIVESILHDLHHLVRLMKSRQASRELVEELEGNKLCLLVDTVTEEIKLNKVEASKPFHSMRLLAKVHNIADTDNRKPSAGEIPLLDDEAKTIINVLTRGTKQLDICCIVGMPGLGKTTLAKKVYSDPPIILHFHVRSWCCVSQVYKRRILSGMTDDTLDETGDDLAAALYKYLKGKKYLIILDDLWDTSVWDNLKCSFPDDANGSRNPYKPRFLERSRRRLRKGSLSILDQCLNTLELSYSHSPDYLKPCLLYFGAFHLDQNIRVRDLLWLWIAEGFVEKSG</sequence>
<dbReference type="PRINTS" id="PR00364">
    <property type="entry name" value="DISEASERSIST"/>
</dbReference>
<name>A0AAV1EDA0_OLDCO</name>
<dbReference type="GO" id="GO:0043531">
    <property type="term" value="F:ADP binding"/>
    <property type="evidence" value="ECO:0007669"/>
    <property type="project" value="InterPro"/>
</dbReference>
<dbReference type="Pfam" id="PF00931">
    <property type="entry name" value="NB-ARC"/>
    <property type="match status" value="1"/>
</dbReference>
<organism evidence="2 3">
    <name type="scientific">Oldenlandia corymbosa var. corymbosa</name>
    <dbReference type="NCBI Taxonomy" id="529605"/>
    <lineage>
        <taxon>Eukaryota</taxon>
        <taxon>Viridiplantae</taxon>
        <taxon>Streptophyta</taxon>
        <taxon>Embryophyta</taxon>
        <taxon>Tracheophyta</taxon>
        <taxon>Spermatophyta</taxon>
        <taxon>Magnoliopsida</taxon>
        <taxon>eudicotyledons</taxon>
        <taxon>Gunneridae</taxon>
        <taxon>Pentapetalae</taxon>
        <taxon>asterids</taxon>
        <taxon>lamiids</taxon>
        <taxon>Gentianales</taxon>
        <taxon>Rubiaceae</taxon>
        <taxon>Rubioideae</taxon>
        <taxon>Spermacoceae</taxon>
        <taxon>Hedyotis-Oldenlandia complex</taxon>
        <taxon>Oldenlandia</taxon>
    </lineage>
</organism>
<dbReference type="Proteomes" id="UP001161247">
    <property type="component" value="Chromosome 9"/>
</dbReference>
<dbReference type="InterPro" id="IPR044974">
    <property type="entry name" value="Disease_R_plants"/>
</dbReference>
<dbReference type="AlphaFoldDB" id="A0AAV1EDA0"/>
<dbReference type="PANTHER" id="PTHR23155">
    <property type="entry name" value="DISEASE RESISTANCE PROTEIN RP"/>
    <property type="match status" value="1"/>
</dbReference>
<accession>A0AAV1EDA0</accession>
<dbReference type="SUPFAM" id="SSF52540">
    <property type="entry name" value="P-loop containing nucleoside triphosphate hydrolases"/>
    <property type="match status" value="1"/>
</dbReference>
<dbReference type="GO" id="GO:0098542">
    <property type="term" value="P:defense response to other organism"/>
    <property type="evidence" value="ECO:0007669"/>
    <property type="project" value="TreeGrafter"/>
</dbReference>
<dbReference type="Gene3D" id="3.40.50.300">
    <property type="entry name" value="P-loop containing nucleotide triphosphate hydrolases"/>
    <property type="match status" value="1"/>
</dbReference>
<evidence type="ECO:0000313" key="3">
    <source>
        <dbReference type="Proteomes" id="UP001161247"/>
    </source>
</evidence>
<dbReference type="EMBL" id="OX459126">
    <property type="protein sequence ID" value="CAI9117675.1"/>
    <property type="molecule type" value="Genomic_DNA"/>
</dbReference>
<dbReference type="InterPro" id="IPR002182">
    <property type="entry name" value="NB-ARC"/>
</dbReference>
<evidence type="ECO:0000313" key="2">
    <source>
        <dbReference type="EMBL" id="CAI9117675.1"/>
    </source>
</evidence>
<dbReference type="PANTHER" id="PTHR23155:SF1228">
    <property type="entry name" value="NB-ARC DOMAIN CONTAINING PROTEIN, EXPRESSED"/>
    <property type="match status" value="1"/>
</dbReference>
<gene>
    <name evidence="2" type="ORF">OLC1_LOCUS23700</name>
</gene>
<proteinExistence type="predicted"/>
<keyword evidence="3" id="KW-1185">Reference proteome</keyword>
<evidence type="ECO:0000259" key="1">
    <source>
        <dbReference type="Pfam" id="PF00931"/>
    </source>
</evidence>
<dbReference type="InterPro" id="IPR027417">
    <property type="entry name" value="P-loop_NTPase"/>
</dbReference>
<protein>
    <submittedName>
        <fullName evidence="2">OLC1v1019122C1</fullName>
    </submittedName>
</protein>
<reference evidence="2" key="1">
    <citation type="submission" date="2023-03" db="EMBL/GenBank/DDBJ databases">
        <authorList>
            <person name="Julca I."/>
        </authorList>
    </citation>
    <scope>NUCLEOTIDE SEQUENCE</scope>
</reference>